<evidence type="ECO:0008006" key="3">
    <source>
        <dbReference type="Google" id="ProtNLM"/>
    </source>
</evidence>
<keyword evidence="2" id="KW-1185">Reference proteome</keyword>
<sequence length="87" mass="9880">MARRNVYIDDELDAQLRRHRKLNASEIFQKAVRDAILASEMDDYVAGVEAELAERGVTDEEWAAAEHYADELMNRIAPSGDDKRMVG</sequence>
<organism evidence="1 2">
    <name type="scientific">Streptosporangium pseudovulgare</name>
    <dbReference type="NCBI Taxonomy" id="35765"/>
    <lineage>
        <taxon>Bacteria</taxon>
        <taxon>Bacillati</taxon>
        <taxon>Actinomycetota</taxon>
        <taxon>Actinomycetes</taxon>
        <taxon>Streptosporangiales</taxon>
        <taxon>Streptosporangiaceae</taxon>
        <taxon>Streptosporangium</taxon>
    </lineage>
</organism>
<name>A0ABQ2QNJ3_9ACTN</name>
<comment type="caution">
    <text evidence="1">The sequence shown here is derived from an EMBL/GenBank/DDBJ whole genome shotgun (WGS) entry which is preliminary data.</text>
</comment>
<accession>A0ABQ2QNJ3</accession>
<dbReference type="RefSeq" id="WP_189245954.1">
    <property type="nucleotide sequence ID" value="NZ_BMQJ01000003.1"/>
</dbReference>
<evidence type="ECO:0000313" key="2">
    <source>
        <dbReference type="Proteomes" id="UP000611554"/>
    </source>
</evidence>
<dbReference type="EMBL" id="BMQJ01000003">
    <property type="protein sequence ID" value="GGP88447.1"/>
    <property type="molecule type" value="Genomic_DNA"/>
</dbReference>
<protein>
    <recommendedName>
        <fullName evidence="3">CopG family transcriptional regulator</fullName>
    </recommendedName>
</protein>
<evidence type="ECO:0000313" key="1">
    <source>
        <dbReference type="EMBL" id="GGP88447.1"/>
    </source>
</evidence>
<dbReference type="Proteomes" id="UP000611554">
    <property type="component" value="Unassembled WGS sequence"/>
</dbReference>
<gene>
    <name evidence="1" type="ORF">GCM10010140_17630</name>
</gene>
<proteinExistence type="predicted"/>
<reference evidence="2" key="1">
    <citation type="journal article" date="2019" name="Int. J. Syst. Evol. Microbiol.">
        <title>The Global Catalogue of Microorganisms (GCM) 10K type strain sequencing project: providing services to taxonomists for standard genome sequencing and annotation.</title>
        <authorList>
            <consortium name="The Broad Institute Genomics Platform"/>
            <consortium name="The Broad Institute Genome Sequencing Center for Infectious Disease"/>
            <person name="Wu L."/>
            <person name="Ma J."/>
        </authorList>
    </citation>
    <scope>NUCLEOTIDE SEQUENCE [LARGE SCALE GENOMIC DNA]</scope>
    <source>
        <strain evidence="2">JCM 3115</strain>
    </source>
</reference>